<dbReference type="AlphaFoldDB" id="A0A3L6RKE4"/>
<dbReference type="PANTHER" id="PTHR33463">
    <property type="entry name" value="NB-ARC DOMAIN-CONTAINING PROTEIN-RELATED"/>
    <property type="match status" value="1"/>
</dbReference>
<reference evidence="3" key="1">
    <citation type="journal article" date="2019" name="Nat. Commun.">
        <title>The genome of broomcorn millet.</title>
        <authorList>
            <person name="Zou C."/>
            <person name="Miki D."/>
            <person name="Li D."/>
            <person name="Tang Q."/>
            <person name="Xiao L."/>
            <person name="Rajput S."/>
            <person name="Deng P."/>
            <person name="Jia W."/>
            <person name="Huang R."/>
            <person name="Zhang M."/>
            <person name="Sun Y."/>
            <person name="Hu J."/>
            <person name="Fu X."/>
            <person name="Schnable P.S."/>
            <person name="Li F."/>
            <person name="Zhang H."/>
            <person name="Feng B."/>
            <person name="Zhu X."/>
            <person name="Liu R."/>
            <person name="Schnable J.C."/>
            <person name="Zhu J.-K."/>
            <person name="Zhang H."/>
        </authorList>
    </citation>
    <scope>NUCLEOTIDE SEQUENCE [LARGE SCALE GENOMIC DNA]</scope>
</reference>
<dbReference type="InterPro" id="IPR050905">
    <property type="entry name" value="Plant_NBS-LRR"/>
</dbReference>
<dbReference type="STRING" id="4540.A0A3L6RKE4"/>
<dbReference type="InterPro" id="IPR057135">
    <property type="entry name" value="At4g27190-like_LRR"/>
</dbReference>
<organism evidence="2 3">
    <name type="scientific">Panicum miliaceum</name>
    <name type="common">Proso millet</name>
    <name type="synonym">Broomcorn millet</name>
    <dbReference type="NCBI Taxonomy" id="4540"/>
    <lineage>
        <taxon>Eukaryota</taxon>
        <taxon>Viridiplantae</taxon>
        <taxon>Streptophyta</taxon>
        <taxon>Embryophyta</taxon>
        <taxon>Tracheophyta</taxon>
        <taxon>Spermatophyta</taxon>
        <taxon>Magnoliopsida</taxon>
        <taxon>Liliopsida</taxon>
        <taxon>Poales</taxon>
        <taxon>Poaceae</taxon>
        <taxon>PACMAD clade</taxon>
        <taxon>Panicoideae</taxon>
        <taxon>Panicodae</taxon>
        <taxon>Paniceae</taxon>
        <taxon>Panicinae</taxon>
        <taxon>Panicum</taxon>
        <taxon>Panicum sect. Panicum</taxon>
    </lineage>
</organism>
<feature type="domain" description="Disease resistance protein At4g27190-like leucine-rich repeats" evidence="1">
    <location>
        <begin position="147"/>
        <end position="258"/>
    </location>
</feature>
<keyword evidence="3" id="KW-1185">Reference proteome</keyword>
<dbReference type="InterPro" id="IPR032675">
    <property type="entry name" value="LRR_dom_sf"/>
</dbReference>
<accession>A0A3L6RKE4</accession>
<protein>
    <recommendedName>
        <fullName evidence="1">Disease resistance protein At4g27190-like leucine-rich repeats domain-containing protein</fullName>
    </recommendedName>
</protein>
<evidence type="ECO:0000259" key="1">
    <source>
        <dbReference type="Pfam" id="PF23247"/>
    </source>
</evidence>
<dbReference type="Proteomes" id="UP000275267">
    <property type="component" value="Unassembled WGS sequence"/>
</dbReference>
<dbReference type="Pfam" id="PF23247">
    <property type="entry name" value="LRR_RPS2"/>
    <property type="match status" value="1"/>
</dbReference>
<evidence type="ECO:0000313" key="3">
    <source>
        <dbReference type="Proteomes" id="UP000275267"/>
    </source>
</evidence>
<name>A0A3L6RKE4_PANMI</name>
<dbReference type="OrthoDB" id="678723at2759"/>
<dbReference type="EMBL" id="PQIB02000008">
    <property type="protein sequence ID" value="RLN04907.1"/>
    <property type="molecule type" value="Genomic_DNA"/>
</dbReference>
<comment type="caution">
    <text evidence="2">The sequence shown here is derived from an EMBL/GenBank/DDBJ whole genome shotgun (WGS) entry which is preliminary data.</text>
</comment>
<proteinExistence type="predicted"/>
<sequence>MIGSSDEQHHDVPGLYDDVLSKVGGDSSIPMRAFPLPPTLQSDHHIEIGDGSHNVQSEVEASSDINLGGLLALHTESLHVHDALARTIIPAKVVVVLRWCRVERCPNLKAVFPSGAVEYNTLETVWASDLLKARCICSKGGRDGPYWLRQWRASGHSFQRLQHLHLRSCPSLQYALPVWFSSLPNLETLHIIHCGALRHVFEQGEEKEHRSSVVEFPKLATIHLYDLPALQQICEAAEMPAPALETIRIRGCWSLRRLPALKGRQPGMRRPAVEVEEVWDALEIDPTEVIKAAYSLSVHVCFSLIPDRFLLMACYAIRCMGQAGADPIRPSSPKQSPPGFFAPG</sequence>
<dbReference type="Gene3D" id="3.80.10.10">
    <property type="entry name" value="Ribonuclease Inhibitor"/>
    <property type="match status" value="1"/>
</dbReference>
<dbReference type="PANTHER" id="PTHR33463:SF194">
    <property type="entry name" value="OS04G0431700 PROTEIN"/>
    <property type="match status" value="1"/>
</dbReference>
<gene>
    <name evidence="2" type="ORF">C2845_PM13G00930</name>
</gene>
<dbReference type="SUPFAM" id="SSF52047">
    <property type="entry name" value="RNI-like"/>
    <property type="match status" value="1"/>
</dbReference>
<evidence type="ECO:0000313" key="2">
    <source>
        <dbReference type="EMBL" id="RLN04907.1"/>
    </source>
</evidence>